<dbReference type="Gene3D" id="1.10.510.10">
    <property type="entry name" value="Transferase(Phosphotransferase) domain 1"/>
    <property type="match status" value="1"/>
</dbReference>
<accession>A0ABW8SSC7</accession>
<comment type="caution">
    <text evidence="2">The sequence shown here is derived from an EMBL/GenBank/DDBJ whole genome shotgun (WGS) entry which is preliminary data.</text>
</comment>
<keyword evidence="1" id="KW-1133">Transmembrane helix</keyword>
<reference evidence="2 3" key="1">
    <citation type="submission" date="2024-11" db="EMBL/GenBank/DDBJ databases">
        <authorList>
            <person name="Heng Y.C."/>
            <person name="Lim A.C.H."/>
            <person name="Lee J.K.Y."/>
            <person name="Kittelmann S."/>
        </authorList>
    </citation>
    <scope>NUCLEOTIDE SEQUENCE [LARGE SCALE GENOMIC DNA]</scope>
    <source>
        <strain evidence="2 3">WILCCON 0269</strain>
    </source>
</reference>
<dbReference type="EMBL" id="JBJHZX010000045">
    <property type="protein sequence ID" value="MFL0198051.1"/>
    <property type="molecule type" value="Genomic_DNA"/>
</dbReference>
<proteinExistence type="predicted"/>
<dbReference type="RefSeq" id="WP_406794160.1">
    <property type="nucleotide sequence ID" value="NZ_JBJHZX010000045.1"/>
</dbReference>
<gene>
    <name evidence="2" type="ORF">ACJDU8_21155</name>
</gene>
<dbReference type="Pfam" id="PF10140">
    <property type="entry name" value="YukC"/>
    <property type="match status" value="1"/>
</dbReference>
<keyword evidence="3" id="KW-1185">Reference proteome</keyword>
<organism evidence="2 3">
    <name type="scientific">Candidatus Clostridium eludens</name>
    <dbReference type="NCBI Taxonomy" id="3381663"/>
    <lineage>
        <taxon>Bacteria</taxon>
        <taxon>Bacillati</taxon>
        <taxon>Bacillota</taxon>
        <taxon>Clostridia</taxon>
        <taxon>Eubacteriales</taxon>
        <taxon>Clostridiaceae</taxon>
        <taxon>Clostridium</taxon>
    </lineage>
</organism>
<name>A0ABW8SSC7_9CLOT</name>
<keyword evidence="1" id="KW-0472">Membrane</keyword>
<protein>
    <submittedName>
        <fullName evidence="2">Type VII secretion protein EssB/YukC</fullName>
    </submittedName>
</protein>
<dbReference type="Proteomes" id="UP001623660">
    <property type="component" value="Unassembled WGS sequence"/>
</dbReference>
<dbReference type="InterPro" id="IPR018778">
    <property type="entry name" value="T7SS_EssB"/>
</dbReference>
<keyword evidence="1" id="KW-0812">Transmembrane</keyword>
<sequence>MKIILMEDLTIYTKGNEYTISIDENKVLAESEVELEILKKENEHCFSLNSIEHEGQKYILKYEIEEGYKPIVMSKKYSTVLRLSILEKILSINPLESFEDKVLLHPQNIFFKDLKTIKFMYRSNKFIPYIRNYTELEQYKLIVLSILSPYPFEKLKINKNSLLNKINDGFLFEVDKTRSIEELHKLVLDKLNADETKHFQDIEIKRKTNLRKKAATIVINGAVILIVLILAAGISKISNNKVEEVYSSQIEWANNKADAYRDLSLGDYKDGINLLRKSGYTKAQIADVYLQFNQYDNAINEDDSYAKKVVQQLYLQGKQKDILKLKTNNSYVNTEKQIVSYNYNYLLAGKQLITDKDQLKRLALAFIAHNNVVDAYDVNTRLKDKDVAAAITEKNLIGKVNELKTSISQETDTTKISQIQLQINDLTKQYQNIQKKEKDKK</sequence>
<evidence type="ECO:0000256" key="1">
    <source>
        <dbReference type="SAM" id="Phobius"/>
    </source>
</evidence>
<feature type="transmembrane region" description="Helical" evidence="1">
    <location>
        <begin position="214"/>
        <end position="234"/>
    </location>
</feature>
<evidence type="ECO:0000313" key="3">
    <source>
        <dbReference type="Proteomes" id="UP001623660"/>
    </source>
</evidence>
<evidence type="ECO:0000313" key="2">
    <source>
        <dbReference type="EMBL" id="MFL0198051.1"/>
    </source>
</evidence>